<dbReference type="GO" id="GO:0046912">
    <property type="term" value="F:acyltransferase activity, acyl groups converted into alkyl on transfer"/>
    <property type="evidence" value="ECO:0007669"/>
    <property type="project" value="InterPro"/>
</dbReference>
<dbReference type="Gene3D" id="1.10.580.10">
    <property type="entry name" value="Citrate Synthase, domain 1"/>
    <property type="match status" value="1"/>
</dbReference>
<dbReference type="AlphaFoldDB" id="A0A381R9P2"/>
<dbReference type="GO" id="GO:0005975">
    <property type="term" value="P:carbohydrate metabolic process"/>
    <property type="evidence" value="ECO:0007669"/>
    <property type="project" value="TreeGrafter"/>
</dbReference>
<evidence type="ECO:0000256" key="2">
    <source>
        <dbReference type="ARBA" id="ARBA00022679"/>
    </source>
</evidence>
<proteinExistence type="inferred from homology"/>
<dbReference type="PRINTS" id="PR00143">
    <property type="entry name" value="CITRTSNTHASE"/>
</dbReference>
<evidence type="ECO:0000313" key="3">
    <source>
        <dbReference type="EMBL" id="SUZ88412.1"/>
    </source>
</evidence>
<dbReference type="GO" id="GO:0006099">
    <property type="term" value="P:tricarboxylic acid cycle"/>
    <property type="evidence" value="ECO:0007669"/>
    <property type="project" value="TreeGrafter"/>
</dbReference>
<dbReference type="InterPro" id="IPR002020">
    <property type="entry name" value="Citrate_synthase"/>
</dbReference>
<dbReference type="Pfam" id="PF00285">
    <property type="entry name" value="Citrate_synt"/>
    <property type="match status" value="1"/>
</dbReference>
<gene>
    <name evidence="3" type="ORF">METZ01_LOCUS41266</name>
</gene>
<dbReference type="InterPro" id="IPR019810">
    <property type="entry name" value="Citrate_synthase_AS"/>
</dbReference>
<organism evidence="3">
    <name type="scientific">marine metagenome</name>
    <dbReference type="NCBI Taxonomy" id="408172"/>
    <lineage>
        <taxon>unclassified sequences</taxon>
        <taxon>metagenomes</taxon>
        <taxon>ecological metagenomes</taxon>
    </lineage>
</organism>
<name>A0A381R9P2_9ZZZZ</name>
<dbReference type="GO" id="GO:0005759">
    <property type="term" value="C:mitochondrial matrix"/>
    <property type="evidence" value="ECO:0007669"/>
    <property type="project" value="TreeGrafter"/>
</dbReference>
<dbReference type="PROSITE" id="PS00480">
    <property type="entry name" value="CITRATE_SYNTHASE"/>
    <property type="match status" value="1"/>
</dbReference>
<sequence>MGKLHNILAKKIPDWRYNYKKLLDQKGNVVLGDVTIEKALSGMRGIKGLACDTSYVTADEGLHIRGSHILDLVHILPEEVLHLLLTGDIPNKAMLADLQSDLKSRNKVPPYIWDILDNMPKDSHPMTMFNTAILSMQKESQFYKAVDAGLSKTKYWHTTLEDSLNIIAKLPAIAAYIYRLRFNKGKRINSNKDLDWSADFVHMMGFDSDSEMTKLMRLYLMLHCDHEAGNVSAFSAMTVNSALSDPYYALSAGLNGLAGPLHGLANQNCLRFVLSIRDHFKGSPSKADLKQFIWDRLNSGRVIPGYGHAVLRCPDPRFTAFMNFGKEHVTDDEIFDIVNKLFKVVPPVLKEHGKAKNPWPNVDAASGALLYHYGLKEFEFYTVLFSISRSLGITSQMVLNRALGMPLIRPKSLPFDVLNSY</sequence>
<protein>
    <submittedName>
        <fullName evidence="3">Uncharacterized protein</fullName>
    </submittedName>
</protein>
<evidence type="ECO:0000256" key="1">
    <source>
        <dbReference type="ARBA" id="ARBA00010566"/>
    </source>
</evidence>
<dbReference type="InterPro" id="IPR016143">
    <property type="entry name" value="Citrate_synth-like_sm_a-sub"/>
</dbReference>
<comment type="similarity">
    <text evidence="1">Belongs to the citrate synthase family.</text>
</comment>
<dbReference type="NCBIfam" id="NF007128">
    <property type="entry name" value="PRK09569.1"/>
    <property type="match status" value="1"/>
</dbReference>
<dbReference type="Gene3D" id="1.10.230.10">
    <property type="entry name" value="Cytochrome P450-Terp, domain 2"/>
    <property type="match status" value="1"/>
</dbReference>
<dbReference type="EMBL" id="UINC01001769">
    <property type="protein sequence ID" value="SUZ88412.1"/>
    <property type="molecule type" value="Genomic_DNA"/>
</dbReference>
<dbReference type="PANTHER" id="PTHR11739">
    <property type="entry name" value="CITRATE SYNTHASE"/>
    <property type="match status" value="1"/>
</dbReference>
<reference evidence="3" key="1">
    <citation type="submission" date="2018-05" db="EMBL/GenBank/DDBJ databases">
        <authorList>
            <person name="Lanie J.A."/>
            <person name="Ng W.-L."/>
            <person name="Kazmierczak K.M."/>
            <person name="Andrzejewski T.M."/>
            <person name="Davidsen T.M."/>
            <person name="Wayne K.J."/>
            <person name="Tettelin H."/>
            <person name="Glass J.I."/>
            <person name="Rusch D."/>
            <person name="Podicherti R."/>
            <person name="Tsui H.-C.T."/>
            <person name="Winkler M.E."/>
        </authorList>
    </citation>
    <scope>NUCLEOTIDE SEQUENCE</scope>
</reference>
<dbReference type="SUPFAM" id="SSF48256">
    <property type="entry name" value="Citrate synthase"/>
    <property type="match status" value="1"/>
</dbReference>
<dbReference type="InterPro" id="IPR036969">
    <property type="entry name" value="Citrate_synthase_sf"/>
</dbReference>
<dbReference type="PANTHER" id="PTHR11739:SF8">
    <property type="entry name" value="CITRATE SYNTHASE, MITOCHONDRIAL"/>
    <property type="match status" value="1"/>
</dbReference>
<keyword evidence="2" id="KW-0808">Transferase</keyword>
<accession>A0A381R9P2</accession>
<dbReference type="InterPro" id="IPR016142">
    <property type="entry name" value="Citrate_synth-like_lrg_a-sub"/>
</dbReference>